<accession>A0A4Y2F399</accession>
<dbReference type="AlphaFoldDB" id="A0A4Y2F399"/>
<protein>
    <submittedName>
        <fullName evidence="2">Uncharacterized protein</fullName>
    </submittedName>
</protein>
<sequence>MKLQKKEKKRPMGSSQSAAPFHKEIFCASVFRGLRATLQKELNERNCPVAAVECCLRVWSRGSHGWSDLTSRTATTGGRKPLAIRAGWQPRQSATIPGGKRK</sequence>
<evidence type="ECO:0000313" key="3">
    <source>
        <dbReference type="Proteomes" id="UP000499080"/>
    </source>
</evidence>
<gene>
    <name evidence="2" type="ORF">AVEN_8342_1</name>
</gene>
<evidence type="ECO:0000313" key="2">
    <source>
        <dbReference type="EMBL" id="GBM34555.1"/>
    </source>
</evidence>
<organism evidence="2 3">
    <name type="scientific">Araneus ventricosus</name>
    <name type="common">Orbweaver spider</name>
    <name type="synonym">Epeira ventricosa</name>
    <dbReference type="NCBI Taxonomy" id="182803"/>
    <lineage>
        <taxon>Eukaryota</taxon>
        <taxon>Metazoa</taxon>
        <taxon>Ecdysozoa</taxon>
        <taxon>Arthropoda</taxon>
        <taxon>Chelicerata</taxon>
        <taxon>Arachnida</taxon>
        <taxon>Araneae</taxon>
        <taxon>Araneomorphae</taxon>
        <taxon>Entelegynae</taxon>
        <taxon>Araneoidea</taxon>
        <taxon>Araneidae</taxon>
        <taxon>Araneus</taxon>
    </lineage>
</organism>
<evidence type="ECO:0000256" key="1">
    <source>
        <dbReference type="SAM" id="MobiDB-lite"/>
    </source>
</evidence>
<proteinExistence type="predicted"/>
<dbReference type="Proteomes" id="UP000499080">
    <property type="component" value="Unassembled WGS sequence"/>
</dbReference>
<comment type="caution">
    <text evidence="2">The sequence shown here is derived from an EMBL/GenBank/DDBJ whole genome shotgun (WGS) entry which is preliminary data.</text>
</comment>
<feature type="region of interest" description="Disordered" evidence="1">
    <location>
        <begin position="67"/>
        <end position="102"/>
    </location>
</feature>
<keyword evidence="3" id="KW-1185">Reference proteome</keyword>
<dbReference type="EMBL" id="BGPR01094393">
    <property type="protein sequence ID" value="GBM34555.1"/>
    <property type="molecule type" value="Genomic_DNA"/>
</dbReference>
<reference evidence="2 3" key="1">
    <citation type="journal article" date="2019" name="Sci. Rep.">
        <title>Orb-weaving spider Araneus ventricosus genome elucidates the spidroin gene catalogue.</title>
        <authorList>
            <person name="Kono N."/>
            <person name="Nakamura H."/>
            <person name="Ohtoshi R."/>
            <person name="Moran D.A.P."/>
            <person name="Shinohara A."/>
            <person name="Yoshida Y."/>
            <person name="Fujiwara M."/>
            <person name="Mori M."/>
            <person name="Tomita M."/>
            <person name="Arakawa K."/>
        </authorList>
    </citation>
    <scope>NUCLEOTIDE SEQUENCE [LARGE SCALE GENOMIC DNA]</scope>
</reference>
<name>A0A4Y2F399_ARAVE</name>